<dbReference type="Proteomes" id="UP000176603">
    <property type="component" value="Unassembled WGS sequence"/>
</dbReference>
<feature type="domain" description="Glycosyl transferase family 1" evidence="1">
    <location>
        <begin position="164"/>
        <end position="327"/>
    </location>
</feature>
<dbReference type="GO" id="GO:0016757">
    <property type="term" value="F:glycosyltransferase activity"/>
    <property type="evidence" value="ECO:0007669"/>
    <property type="project" value="InterPro"/>
</dbReference>
<comment type="caution">
    <text evidence="3">The sequence shown here is derived from an EMBL/GenBank/DDBJ whole genome shotgun (WGS) entry which is preliminary data.</text>
</comment>
<accession>A0A1F7UKG3</accession>
<dbReference type="InterPro" id="IPR001296">
    <property type="entry name" value="Glyco_trans_1"/>
</dbReference>
<evidence type="ECO:0000259" key="2">
    <source>
        <dbReference type="Pfam" id="PF13439"/>
    </source>
</evidence>
<evidence type="ECO:0000313" key="3">
    <source>
        <dbReference type="EMBL" id="OGL78771.1"/>
    </source>
</evidence>
<dbReference type="PANTHER" id="PTHR12526">
    <property type="entry name" value="GLYCOSYLTRANSFERASE"/>
    <property type="match status" value="1"/>
</dbReference>
<proteinExistence type="predicted"/>
<evidence type="ECO:0000259" key="1">
    <source>
        <dbReference type="Pfam" id="PF00534"/>
    </source>
</evidence>
<dbReference type="Pfam" id="PF13439">
    <property type="entry name" value="Glyco_transf_4"/>
    <property type="match status" value="1"/>
</dbReference>
<dbReference type="SUPFAM" id="SSF53756">
    <property type="entry name" value="UDP-Glycosyltransferase/glycogen phosphorylase"/>
    <property type="match status" value="1"/>
</dbReference>
<gene>
    <name evidence="3" type="ORF">A3E39_01255</name>
</gene>
<dbReference type="AlphaFoldDB" id="A0A1F7UKG3"/>
<dbReference type="Gene3D" id="3.40.50.2000">
    <property type="entry name" value="Glycogen Phosphorylase B"/>
    <property type="match status" value="2"/>
</dbReference>
<dbReference type="Pfam" id="PF00534">
    <property type="entry name" value="Glycos_transf_1"/>
    <property type="match status" value="1"/>
</dbReference>
<dbReference type="CDD" id="cd03801">
    <property type="entry name" value="GT4_PimA-like"/>
    <property type="match status" value="1"/>
</dbReference>
<dbReference type="STRING" id="1802399.A3E39_01255"/>
<dbReference type="InterPro" id="IPR028098">
    <property type="entry name" value="Glyco_trans_4-like_N"/>
</dbReference>
<evidence type="ECO:0000313" key="4">
    <source>
        <dbReference type="Proteomes" id="UP000176603"/>
    </source>
</evidence>
<protein>
    <submittedName>
        <fullName evidence="3">Uncharacterized protein</fullName>
    </submittedName>
</protein>
<reference evidence="3 4" key="1">
    <citation type="journal article" date="2016" name="Nat. Commun.">
        <title>Thousands of microbial genomes shed light on interconnected biogeochemical processes in an aquifer system.</title>
        <authorList>
            <person name="Anantharaman K."/>
            <person name="Brown C.T."/>
            <person name="Hug L.A."/>
            <person name="Sharon I."/>
            <person name="Castelle C.J."/>
            <person name="Probst A.J."/>
            <person name="Thomas B.C."/>
            <person name="Singh A."/>
            <person name="Wilkins M.J."/>
            <person name="Karaoz U."/>
            <person name="Brodie E.L."/>
            <person name="Williams K.H."/>
            <person name="Hubbard S.S."/>
            <person name="Banfield J.F."/>
        </authorList>
    </citation>
    <scope>NUCLEOTIDE SEQUENCE [LARGE SCALE GENOMIC DNA]</scope>
</reference>
<feature type="domain" description="Glycosyltransferase subfamily 4-like N-terminal" evidence="2">
    <location>
        <begin position="15"/>
        <end position="159"/>
    </location>
</feature>
<name>A0A1F7UKG3_9BACT</name>
<organism evidence="3 4">
    <name type="scientific">Candidatus Uhrbacteria bacterium RIFCSPHIGHO2_12_FULL_60_25</name>
    <dbReference type="NCBI Taxonomy" id="1802399"/>
    <lineage>
        <taxon>Bacteria</taxon>
        <taxon>Candidatus Uhriibacteriota</taxon>
    </lineage>
</organism>
<sequence>MNILHLAYSADVRSGWGRLTYEVITRLRERGHAINLLTEHASGYPEEKKLLGRSWRALTGLSQIRKHIRTADIVHSWEANPYAITAYAAGWGLKRKNVIIATGAYSVQPLYHIRTRAILKHVYRRTNRIICISRYIEKEIQRVIPDARTEVVTLGVDFEKFSGERMRPKERFVLSVGNVGHRKGYHVSIPAFAEVARRMPDMNYYIAGSTDNAIYQRLHEQIHEHGLGGRVVFLGTQNDEQLKELYLTAELFLLTSVNFDHHFEGFGLVFLEAASAGLPVIGTTDNGIVDAINESKNGLLVPQNDPHATAEAMLAILQDPERKRSYARESVAWAKKNSWDNTVDRYIGIYTQILHES</sequence>
<dbReference type="EMBL" id="MGEH01000024">
    <property type="protein sequence ID" value="OGL78771.1"/>
    <property type="molecule type" value="Genomic_DNA"/>
</dbReference>